<evidence type="ECO:0000313" key="2">
    <source>
        <dbReference type="Proteomes" id="UP001499909"/>
    </source>
</evidence>
<protein>
    <submittedName>
        <fullName evidence="1">Uncharacterized protein</fullName>
    </submittedName>
</protein>
<reference evidence="2" key="1">
    <citation type="journal article" date="2019" name="Int. J. Syst. Evol. Microbiol.">
        <title>The Global Catalogue of Microorganisms (GCM) 10K type strain sequencing project: providing services to taxonomists for standard genome sequencing and annotation.</title>
        <authorList>
            <consortium name="The Broad Institute Genomics Platform"/>
            <consortium name="The Broad Institute Genome Sequencing Center for Infectious Disease"/>
            <person name="Wu L."/>
            <person name="Ma J."/>
        </authorList>
    </citation>
    <scope>NUCLEOTIDE SEQUENCE [LARGE SCALE GENOMIC DNA]</scope>
    <source>
        <strain evidence="2">JCM 17214</strain>
    </source>
</reference>
<name>A0ABP7NB56_9BACT</name>
<proteinExistence type="predicted"/>
<organism evidence="1 2">
    <name type="scientific">Hymenobacter algoricola</name>
    <dbReference type="NCBI Taxonomy" id="486267"/>
    <lineage>
        <taxon>Bacteria</taxon>
        <taxon>Pseudomonadati</taxon>
        <taxon>Bacteroidota</taxon>
        <taxon>Cytophagia</taxon>
        <taxon>Cytophagales</taxon>
        <taxon>Hymenobacteraceae</taxon>
        <taxon>Hymenobacter</taxon>
    </lineage>
</organism>
<keyword evidence="2" id="KW-1185">Reference proteome</keyword>
<accession>A0ABP7NB56</accession>
<gene>
    <name evidence="1" type="ORF">GCM10022406_25760</name>
</gene>
<evidence type="ECO:0000313" key="1">
    <source>
        <dbReference type="EMBL" id="GAA3940622.1"/>
    </source>
</evidence>
<comment type="caution">
    <text evidence="1">The sequence shown here is derived from an EMBL/GenBank/DDBJ whole genome shotgun (WGS) entry which is preliminary data.</text>
</comment>
<dbReference type="Proteomes" id="UP001499909">
    <property type="component" value="Unassembled WGS sequence"/>
</dbReference>
<dbReference type="RefSeq" id="WP_345114480.1">
    <property type="nucleotide sequence ID" value="NZ_BAABDH010000041.1"/>
</dbReference>
<sequence length="88" mass="10117">MPEALKNYRDQSRLNWVSSSLPPAEQVQLGALQRIADATELMAKNYTDMQRNLDYYKAGYERRGKEIEKLKLSQRALKGVATKAKNRT</sequence>
<dbReference type="EMBL" id="BAABDH010000041">
    <property type="protein sequence ID" value="GAA3940622.1"/>
    <property type="molecule type" value="Genomic_DNA"/>
</dbReference>